<protein>
    <submittedName>
        <fullName evidence="1">Uncharacterized protein</fullName>
    </submittedName>
</protein>
<name>A0ACB8ZFV1_9ASTR</name>
<keyword evidence="2" id="KW-1185">Reference proteome</keyword>
<gene>
    <name evidence="1" type="ORF">L1987_79375</name>
</gene>
<reference evidence="2" key="1">
    <citation type="journal article" date="2022" name="Mol. Ecol. Resour.">
        <title>The genomes of chicory, endive, great burdock and yacon provide insights into Asteraceae palaeo-polyploidization history and plant inulin production.</title>
        <authorList>
            <person name="Fan W."/>
            <person name="Wang S."/>
            <person name="Wang H."/>
            <person name="Wang A."/>
            <person name="Jiang F."/>
            <person name="Liu H."/>
            <person name="Zhao H."/>
            <person name="Xu D."/>
            <person name="Zhang Y."/>
        </authorList>
    </citation>
    <scope>NUCLEOTIDE SEQUENCE [LARGE SCALE GENOMIC DNA]</scope>
    <source>
        <strain evidence="2">cv. Yunnan</strain>
    </source>
</reference>
<accession>A0ACB8ZFV1</accession>
<proteinExistence type="predicted"/>
<evidence type="ECO:0000313" key="1">
    <source>
        <dbReference type="EMBL" id="KAI3696361.1"/>
    </source>
</evidence>
<comment type="caution">
    <text evidence="1">The sequence shown here is derived from an EMBL/GenBank/DDBJ whole genome shotgun (WGS) entry which is preliminary data.</text>
</comment>
<sequence length="95" mass="10487">MVVEVDVKVEGPGDANVHNNAFYAEEKLLKSELEAMRDCNPSSARHWILSGTSTKKTTAAAVGLIGWFNGSHVMILRWSNKLVQEICMVGIENLE</sequence>
<organism evidence="1 2">
    <name type="scientific">Smallanthus sonchifolius</name>
    <dbReference type="NCBI Taxonomy" id="185202"/>
    <lineage>
        <taxon>Eukaryota</taxon>
        <taxon>Viridiplantae</taxon>
        <taxon>Streptophyta</taxon>
        <taxon>Embryophyta</taxon>
        <taxon>Tracheophyta</taxon>
        <taxon>Spermatophyta</taxon>
        <taxon>Magnoliopsida</taxon>
        <taxon>eudicotyledons</taxon>
        <taxon>Gunneridae</taxon>
        <taxon>Pentapetalae</taxon>
        <taxon>asterids</taxon>
        <taxon>campanulids</taxon>
        <taxon>Asterales</taxon>
        <taxon>Asteraceae</taxon>
        <taxon>Asteroideae</taxon>
        <taxon>Heliantheae alliance</taxon>
        <taxon>Millerieae</taxon>
        <taxon>Smallanthus</taxon>
    </lineage>
</organism>
<dbReference type="EMBL" id="CM042043">
    <property type="protein sequence ID" value="KAI3696361.1"/>
    <property type="molecule type" value="Genomic_DNA"/>
</dbReference>
<evidence type="ECO:0000313" key="2">
    <source>
        <dbReference type="Proteomes" id="UP001056120"/>
    </source>
</evidence>
<reference evidence="1 2" key="2">
    <citation type="journal article" date="2022" name="Mol. Ecol. Resour.">
        <title>The genomes of chicory, endive, great burdock and yacon provide insights into Asteraceae paleo-polyploidization history and plant inulin production.</title>
        <authorList>
            <person name="Fan W."/>
            <person name="Wang S."/>
            <person name="Wang H."/>
            <person name="Wang A."/>
            <person name="Jiang F."/>
            <person name="Liu H."/>
            <person name="Zhao H."/>
            <person name="Xu D."/>
            <person name="Zhang Y."/>
        </authorList>
    </citation>
    <scope>NUCLEOTIDE SEQUENCE [LARGE SCALE GENOMIC DNA]</scope>
    <source>
        <strain evidence="2">cv. Yunnan</strain>
        <tissue evidence="1">Leaves</tissue>
    </source>
</reference>
<dbReference type="Proteomes" id="UP001056120">
    <property type="component" value="Linkage Group LG26"/>
</dbReference>